<name>A0ABC9SCD8_LEPBO</name>
<gene>
    <name evidence="1" type="ORF">LEP1GSC056_3618</name>
</gene>
<sequence>MMIRKFPFFESFLYRFIFIPEMDFDFPYSTFLYENDLQTFYFNFFWLKISFFFSLKNSSIPIRVSLTQKEISP</sequence>
<proteinExistence type="predicted"/>
<dbReference type="Proteomes" id="UP000012166">
    <property type="component" value="Unassembled WGS sequence"/>
</dbReference>
<evidence type="ECO:0000313" key="2">
    <source>
        <dbReference type="Proteomes" id="UP000012166"/>
    </source>
</evidence>
<comment type="caution">
    <text evidence="1">The sequence shown here is derived from an EMBL/GenBank/DDBJ whole genome shotgun (WGS) entry which is preliminary data.</text>
</comment>
<organism evidence="1 2">
    <name type="scientific">Leptospira borgpetersenii str. Brem 328</name>
    <dbReference type="NCBI Taxonomy" id="1049780"/>
    <lineage>
        <taxon>Bacteria</taxon>
        <taxon>Pseudomonadati</taxon>
        <taxon>Spirochaetota</taxon>
        <taxon>Spirochaetia</taxon>
        <taxon>Leptospirales</taxon>
        <taxon>Leptospiraceae</taxon>
        <taxon>Leptospira</taxon>
    </lineage>
</organism>
<accession>A0ABC9SCD8</accession>
<dbReference type="AlphaFoldDB" id="A0ABC9SCD8"/>
<reference evidence="1 2" key="1">
    <citation type="submission" date="2013-01" db="EMBL/GenBank/DDBJ databases">
        <authorList>
            <person name="Harkins D.M."/>
            <person name="Durkin A.S."/>
            <person name="Brinkac L.M."/>
            <person name="Haft D.H."/>
            <person name="Selengut J.D."/>
            <person name="Sanka R."/>
            <person name="DePew J."/>
            <person name="Purushe J."/>
            <person name="Hartskeerl R.A."/>
            <person name="Ahmed A."/>
            <person name="van der Linden H."/>
            <person name="Goris M.G.A."/>
            <person name="Vinetz J.M."/>
            <person name="Sutton G.G."/>
            <person name="Nierman W.C."/>
            <person name="Fouts D.E."/>
        </authorList>
    </citation>
    <scope>NUCLEOTIDE SEQUENCE [LARGE SCALE GENOMIC DNA]</scope>
    <source>
        <strain evidence="1 2">Brem 328</strain>
    </source>
</reference>
<dbReference type="EMBL" id="AHMS02000046">
    <property type="protein sequence ID" value="EMN15458.1"/>
    <property type="molecule type" value="Genomic_DNA"/>
</dbReference>
<evidence type="ECO:0000313" key="1">
    <source>
        <dbReference type="EMBL" id="EMN15458.1"/>
    </source>
</evidence>
<protein>
    <submittedName>
        <fullName evidence="1">Uncharacterized protein</fullName>
    </submittedName>
</protein>